<dbReference type="InterPro" id="IPR043504">
    <property type="entry name" value="Peptidase_S1_PA_chymotrypsin"/>
</dbReference>
<protein>
    <submittedName>
        <fullName evidence="5">CLIP domain-containing serine protease 14D</fullName>
    </submittedName>
</protein>
<dbReference type="PROSITE" id="PS50240">
    <property type="entry name" value="TRYPSIN_DOM"/>
    <property type="match status" value="1"/>
</dbReference>
<keyword evidence="3" id="KW-0732">Signal</keyword>
<keyword evidence="1" id="KW-1015">Disulfide bond</keyword>
<evidence type="ECO:0000313" key="5">
    <source>
        <dbReference type="EMBL" id="KAF8777425.1"/>
    </source>
</evidence>
<dbReference type="AlphaFoldDB" id="A0A8T0ESU3"/>
<sequence>MFSKFNIALIIYCCLVFKSVVVGSQPNITQLQCDCGRANERGPKIVGGAEVHPYKYPWMNRLTLVDQAFKAFQYQTIFDLFFFSNVEYERPGRHAIAAGWGETKSAQTDGSQGSLVNQYLKEIESRIVNTNDSIITAVGVNGRGVCYGDSGSPLFTRYADGKFHVIGVISRGPSNCSGPFLSPRISPINQWIRRNVMDSEPCEKAIYQIKPNDTSYM</sequence>
<comment type="caution">
    <text evidence="5">The sequence shown here is derived from an EMBL/GenBank/DDBJ whole genome shotgun (WGS) entry which is preliminary data.</text>
</comment>
<comment type="similarity">
    <text evidence="2">Belongs to the peptidase S1 family. CLIP subfamily.</text>
</comment>
<accession>A0A8T0ESU3</accession>
<feature type="chain" id="PRO_5035814350" evidence="3">
    <location>
        <begin position="25"/>
        <end position="217"/>
    </location>
</feature>
<keyword evidence="5" id="KW-0378">Hydrolase</keyword>
<evidence type="ECO:0000256" key="2">
    <source>
        <dbReference type="ARBA" id="ARBA00024195"/>
    </source>
</evidence>
<dbReference type="InterPro" id="IPR051487">
    <property type="entry name" value="Ser/Thr_Proteases_Immune/Dev"/>
</dbReference>
<evidence type="ECO:0000256" key="3">
    <source>
        <dbReference type="SAM" id="SignalP"/>
    </source>
</evidence>
<evidence type="ECO:0000256" key="1">
    <source>
        <dbReference type="ARBA" id="ARBA00023157"/>
    </source>
</evidence>
<keyword evidence="6" id="KW-1185">Reference proteome</keyword>
<dbReference type="Gene3D" id="2.40.10.10">
    <property type="entry name" value="Trypsin-like serine proteases"/>
    <property type="match status" value="1"/>
</dbReference>
<dbReference type="PANTHER" id="PTHR24256">
    <property type="entry name" value="TRYPTASE-RELATED"/>
    <property type="match status" value="1"/>
</dbReference>
<dbReference type="Proteomes" id="UP000807504">
    <property type="component" value="Unassembled WGS sequence"/>
</dbReference>
<proteinExistence type="inferred from homology"/>
<feature type="domain" description="Peptidase S1" evidence="4">
    <location>
        <begin position="51"/>
        <end position="197"/>
    </location>
</feature>
<gene>
    <name evidence="5" type="ORF">HNY73_014290</name>
</gene>
<organism evidence="5 6">
    <name type="scientific">Argiope bruennichi</name>
    <name type="common">Wasp spider</name>
    <name type="synonym">Aranea bruennichi</name>
    <dbReference type="NCBI Taxonomy" id="94029"/>
    <lineage>
        <taxon>Eukaryota</taxon>
        <taxon>Metazoa</taxon>
        <taxon>Ecdysozoa</taxon>
        <taxon>Arthropoda</taxon>
        <taxon>Chelicerata</taxon>
        <taxon>Arachnida</taxon>
        <taxon>Araneae</taxon>
        <taxon>Araneomorphae</taxon>
        <taxon>Entelegynae</taxon>
        <taxon>Araneoidea</taxon>
        <taxon>Araneidae</taxon>
        <taxon>Argiope</taxon>
    </lineage>
</organism>
<evidence type="ECO:0000259" key="4">
    <source>
        <dbReference type="PROSITE" id="PS50240"/>
    </source>
</evidence>
<name>A0A8T0ESU3_ARGBR</name>
<dbReference type="PROSITE" id="PS00135">
    <property type="entry name" value="TRYPSIN_SER"/>
    <property type="match status" value="1"/>
</dbReference>
<dbReference type="GO" id="GO:0006508">
    <property type="term" value="P:proteolysis"/>
    <property type="evidence" value="ECO:0007669"/>
    <property type="project" value="UniProtKB-KW"/>
</dbReference>
<keyword evidence="5" id="KW-0645">Protease</keyword>
<dbReference type="SUPFAM" id="SSF50494">
    <property type="entry name" value="Trypsin-like serine proteases"/>
    <property type="match status" value="1"/>
</dbReference>
<dbReference type="InterPro" id="IPR009003">
    <property type="entry name" value="Peptidase_S1_PA"/>
</dbReference>
<dbReference type="InterPro" id="IPR033116">
    <property type="entry name" value="TRYPSIN_SER"/>
</dbReference>
<dbReference type="EMBL" id="JABXBU010002072">
    <property type="protein sequence ID" value="KAF8777425.1"/>
    <property type="molecule type" value="Genomic_DNA"/>
</dbReference>
<evidence type="ECO:0000313" key="6">
    <source>
        <dbReference type="Proteomes" id="UP000807504"/>
    </source>
</evidence>
<dbReference type="GO" id="GO:0004252">
    <property type="term" value="F:serine-type endopeptidase activity"/>
    <property type="evidence" value="ECO:0007669"/>
    <property type="project" value="InterPro"/>
</dbReference>
<dbReference type="Pfam" id="PF00089">
    <property type="entry name" value="Trypsin"/>
    <property type="match status" value="1"/>
</dbReference>
<reference evidence="5" key="2">
    <citation type="submission" date="2020-06" db="EMBL/GenBank/DDBJ databases">
        <authorList>
            <person name="Sheffer M."/>
        </authorList>
    </citation>
    <scope>NUCLEOTIDE SEQUENCE</scope>
</reference>
<feature type="signal peptide" evidence="3">
    <location>
        <begin position="1"/>
        <end position="24"/>
    </location>
</feature>
<dbReference type="InterPro" id="IPR001254">
    <property type="entry name" value="Trypsin_dom"/>
</dbReference>
<reference evidence="5" key="1">
    <citation type="journal article" date="2020" name="bioRxiv">
        <title>Chromosome-level reference genome of the European wasp spider Argiope bruennichi: a resource for studies on range expansion and evolutionary adaptation.</title>
        <authorList>
            <person name="Sheffer M.M."/>
            <person name="Hoppe A."/>
            <person name="Krehenwinkel H."/>
            <person name="Uhl G."/>
            <person name="Kuss A.W."/>
            <person name="Jensen L."/>
            <person name="Jensen C."/>
            <person name="Gillespie R.G."/>
            <person name="Hoff K.J."/>
            <person name="Prost S."/>
        </authorList>
    </citation>
    <scope>NUCLEOTIDE SEQUENCE</scope>
</reference>